<dbReference type="AlphaFoldDB" id="A0A845HGS2"/>
<proteinExistence type="predicted"/>
<name>A0A845HGS2_9BURK</name>
<evidence type="ECO:0000256" key="5">
    <source>
        <dbReference type="ARBA" id="ARBA00023157"/>
    </source>
</evidence>
<evidence type="ECO:0000256" key="3">
    <source>
        <dbReference type="ARBA" id="ARBA00022759"/>
    </source>
</evidence>
<feature type="chain" id="PRO_5032365176" evidence="7">
    <location>
        <begin position="22"/>
        <end position="360"/>
    </location>
</feature>
<comment type="caution">
    <text evidence="8">The sequence shown here is derived from an EMBL/GenBank/DDBJ whole genome shotgun (WGS) entry which is preliminary data.</text>
</comment>
<dbReference type="RefSeq" id="WP_161088888.1">
    <property type="nucleotide sequence ID" value="NZ_WWCV01000006.1"/>
</dbReference>
<dbReference type="Proteomes" id="UP000484875">
    <property type="component" value="Unassembled WGS sequence"/>
</dbReference>
<dbReference type="GO" id="GO:0016788">
    <property type="term" value="F:hydrolase activity, acting on ester bonds"/>
    <property type="evidence" value="ECO:0007669"/>
    <property type="project" value="InterPro"/>
</dbReference>
<dbReference type="GO" id="GO:0004519">
    <property type="term" value="F:endonuclease activity"/>
    <property type="evidence" value="ECO:0007669"/>
    <property type="project" value="UniProtKB-KW"/>
</dbReference>
<protein>
    <submittedName>
        <fullName evidence="8">Phospholipase</fullName>
    </submittedName>
</protein>
<evidence type="ECO:0000256" key="1">
    <source>
        <dbReference type="ARBA" id="ARBA00022722"/>
    </source>
</evidence>
<keyword evidence="5" id="KW-1015">Disulfide bond</keyword>
<keyword evidence="2" id="KW-0479">Metal-binding</keyword>
<keyword evidence="3" id="KW-0255">Endonuclease</keyword>
<evidence type="ECO:0000313" key="8">
    <source>
        <dbReference type="EMBL" id="MYN16144.1"/>
    </source>
</evidence>
<sequence>MNKLVLTVALSGAFVSINAHAWGNDGHRAVGAIADQLIQGSNAEQRVKALLLPGESLEKISTWADCVKGTYCGPLSEEMTAYVAANPQHSTYHYTDVPFQNAHYHDHDAGTADDDIVQTLKQCIATLQGKGDKISNPHNFTPRQALLILTHLAGDVVQPLHVGAAYVDKNGAFVVPQKQAQIDAVHMYDARGGNDLLLDDIKMSVISAQLIPAAPVEAKPAVQAAVAGTPPRAPQTTRPFHSYWDTTVVNYVFRRVGARSPQEFAQLVIASKPAVESNTGDPISWPYAWADQSLAVAKLAHSGVTAGAIGQQTSKTGEVFNVWSLTVPDDYPVPSSAAAKTQLIQGGYNLAAVLKAIWPQ</sequence>
<dbReference type="Pfam" id="PF02265">
    <property type="entry name" value="S1-P1_nuclease"/>
    <property type="match status" value="1"/>
</dbReference>
<keyword evidence="4" id="KW-0378">Hydrolase</keyword>
<dbReference type="GO" id="GO:0006308">
    <property type="term" value="P:DNA catabolic process"/>
    <property type="evidence" value="ECO:0007669"/>
    <property type="project" value="InterPro"/>
</dbReference>
<evidence type="ECO:0000313" key="9">
    <source>
        <dbReference type="Proteomes" id="UP000484875"/>
    </source>
</evidence>
<dbReference type="GO" id="GO:0003676">
    <property type="term" value="F:nucleic acid binding"/>
    <property type="evidence" value="ECO:0007669"/>
    <property type="project" value="InterPro"/>
</dbReference>
<dbReference type="PANTHER" id="PTHR33146">
    <property type="entry name" value="ENDONUCLEASE 4"/>
    <property type="match status" value="1"/>
</dbReference>
<dbReference type="CDD" id="cd11010">
    <property type="entry name" value="S1-P1_nuclease"/>
    <property type="match status" value="1"/>
</dbReference>
<dbReference type="Gene3D" id="1.10.575.10">
    <property type="entry name" value="P1 Nuclease"/>
    <property type="match status" value="1"/>
</dbReference>
<gene>
    <name evidence="8" type="ORF">GTP81_05220</name>
</gene>
<dbReference type="InterPro" id="IPR003154">
    <property type="entry name" value="S1/P1nuclease"/>
</dbReference>
<keyword evidence="1" id="KW-0540">Nuclease</keyword>
<dbReference type="PANTHER" id="PTHR33146:SF14">
    <property type="entry name" value="ENDONUCLEASE 1"/>
    <property type="match status" value="1"/>
</dbReference>
<keyword evidence="7" id="KW-0732">Signal</keyword>
<evidence type="ECO:0000256" key="7">
    <source>
        <dbReference type="SAM" id="SignalP"/>
    </source>
</evidence>
<evidence type="ECO:0000256" key="6">
    <source>
        <dbReference type="ARBA" id="ARBA00023180"/>
    </source>
</evidence>
<evidence type="ECO:0000256" key="2">
    <source>
        <dbReference type="ARBA" id="ARBA00022723"/>
    </source>
</evidence>
<reference evidence="8 9" key="1">
    <citation type="submission" date="2019-12" db="EMBL/GenBank/DDBJ databases">
        <title>Novel species isolated from a subtropical stream in China.</title>
        <authorList>
            <person name="Lu H."/>
        </authorList>
    </citation>
    <scope>NUCLEOTIDE SEQUENCE [LARGE SCALE GENOMIC DNA]</scope>
    <source>
        <strain evidence="8 9">FT107W</strain>
    </source>
</reference>
<feature type="signal peptide" evidence="7">
    <location>
        <begin position="1"/>
        <end position="21"/>
    </location>
</feature>
<keyword evidence="6" id="KW-0325">Glycoprotein</keyword>
<organism evidence="8 9">
    <name type="scientific">Duganella vulcania</name>
    <dbReference type="NCBI Taxonomy" id="2692166"/>
    <lineage>
        <taxon>Bacteria</taxon>
        <taxon>Pseudomonadati</taxon>
        <taxon>Pseudomonadota</taxon>
        <taxon>Betaproteobacteria</taxon>
        <taxon>Burkholderiales</taxon>
        <taxon>Oxalobacteraceae</taxon>
        <taxon>Telluria group</taxon>
        <taxon>Duganella</taxon>
    </lineage>
</organism>
<dbReference type="GO" id="GO:0046872">
    <property type="term" value="F:metal ion binding"/>
    <property type="evidence" value="ECO:0007669"/>
    <property type="project" value="UniProtKB-KW"/>
</dbReference>
<dbReference type="SUPFAM" id="SSF48537">
    <property type="entry name" value="Phospholipase C/P1 nuclease"/>
    <property type="match status" value="2"/>
</dbReference>
<accession>A0A845HGS2</accession>
<dbReference type="EMBL" id="WWCV01000006">
    <property type="protein sequence ID" value="MYN16144.1"/>
    <property type="molecule type" value="Genomic_DNA"/>
</dbReference>
<dbReference type="InterPro" id="IPR008947">
    <property type="entry name" value="PLipase_C/P1_nuclease_dom_sf"/>
</dbReference>
<evidence type="ECO:0000256" key="4">
    <source>
        <dbReference type="ARBA" id="ARBA00022801"/>
    </source>
</evidence>
<keyword evidence="9" id="KW-1185">Reference proteome</keyword>